<feature type="non-terminal residue" evidence="3">
    <location>
        <position position="104"/>
    </location>
</feature>
<dbReference type="InterPro" id="IPR006600">
    <property type="entry name" value="HTH_CenpB_DNA-bd_dom"/>
</dbReference>
<dbReference type="Proteomes" id="UP000198211">
    <property type="component" value="Unassembled WGS sequence"/>
</dbReference>
<reference evidence="4" key="1">
    <citation type="submission" date="2017-03" db="EMBL/GenBank/DDBJ databases">
        <title>Phytopthora megakarya and P. palmivora, two closely related causual agents of cacao black pod achieved similar genome size and gene model numbers by different mechanisms.</title>
        <authorList>
            <person name="Ali S."/>
            <person name="Shao J."/>
            <person name="Larry D.J."/>
            <person name="Kronmiller B."/>
            <person name="Shen D."/>
            <person name="Strem M.D."/>
            <person name="Melnick R.L."/>
            <person name="Guiltinan M.J."/>
            <person name="Tyler B.M."/>
            <person name="Meinhardt L.W."/>
            <person name="Bailey B.A."/>
        </authorList>
    </citation>
    <scope>NUCLEOTIDE SEQUENCE [LARGE SCALE GENOMIC DNA]</scope>
    <source>
        <strain evidence="4">zdho120</strain>
    </source>
</reference>
<dbReference type="EMBL" id="NBNE01019887">
    <property type="protein sequence ID" value="OWY91585.1"/>
    <property type="molecule type" value="Genomic_DNA"/>
</dbReference>
<protein>
    <submittedName>
        <fullName evidence="3">Short chain dehydrogenase</fullName>
    </submittedName>
</protein>
<keyword evidence="4" id="KW-1185">Reference proteome</keyword>
<evidence type="ECO:0000313" key="4">
    <source>
        <dbReference type="Proteomes" id="UP000198211"/>
    </source>
</evidence>
<accession>A0A225UEX6</accession>
<organism evidence="3 4">
    <name type="scientific">Phytophthora megakarya</name>
    <dbReference type="NCBI Taxonomy" id="4795"/>
    <lineage>
        <taxon>Eukaryota</taxon>
        <taxon>Sar</taxon>
        <taxon>Stramenopiles</taxon>
        <taxon>Oomycota</taxon>
        <taxon>Peronosporomycetes</taxon>
        <taxon>Peronosporales</taxon>
        <taxon>Peronosporaceae</taxon>
        <taxon>Phytophthora</taxon>
    </lineage>
</organism>
<dbReference type="GO" id="GO:0003677">
    <property type="term" value="F:DNA binding"/>
    <property type="evidence" value="ECO:0007669"/>
    <property type="project" value="UniProtKB-KW"/>
</dbReference>
<evidence type="ECO:0000259" key="2">
    <source>
        <dbReference type="PROSITE" id="PS51253"/>
    </source>
</evidence>
<proteinExistence type="predicted"/>
<gene>
    <name evidence="3" type="ORF">PHMEG_00039768</name>
</gene>
<dbReference type="Pfam" id="PF03221">
    <property type="entry name" value="HTH_Tnp_Tc5"/>
    <property type="match status" value="1"/>
</dbReference>
<comment type="caution">
    <text evidence="3">The sequence shown here is derived from an EMBL/GenBank/DDBJ whole genome shotgun (WGS) entry which is preliminary data.</text>
</comment>
<dbReference type="AlphaFoldDB" id="A0A225UEX6"/>
<keyword evidence="1" id="KW-0238">DNA-binding</keyword>
<evidence type="ECO:0000256" key="1">
    <source>
        <dbReference type="ARBA" id="ARBA00023125"/>
    </source>
</evidence>
<dbReference type="PROSITE" id="PS51253">
    <property type="entry name" value="HTH_CENPB"/>
    <property type="match status" value="1"/>
</dbReference>
<dbReference type="OrthoDB" id="75249at2759"/>
<sequence length="104" mass="11697">MYILRKSNDIKCKLKTSKTPKAISPLGKFIEETERDHVHPSRGLILEQAKDILMSIQSAPALKLSDDWMTSFLKRHGLRSRPLHGEAASVNPADIVEGRMAMQD</sequence>
<name>A0A225UEX6_9STRA</name>
<evidence type="ECO:0000313" key="3">
    <source>
        <dbReference type="EMBL" id="OWY91585.1"/>
    </source>
</evidence>
<feature type="domain" description="HTH CENPB-type" evidence="2">
    <location>
        <begin position="10"/>
        <end position="82"/>
    </location>
</feature>